<organism evidence="6 7">
    <name type="scientific">Candidatus Paracaedimonas acanthamoebae</name>
    <dbReference type="NCBI Taxonomy" id="244581"/>
    <lineage>
        <taxon>Bacteria</taxon>
        <taxon>Pseudomonadati</taxon>
        <taxon>Pseudomonadota</taxon>
        <taxon>Alphaproteobacteria</taxon>
        <taxon>Holosporales</taxon>
        <taxon>Caedimonadaceae</taxon>
        <taxon>Candidatus Paracaedimonas</taxon>
    </lineage>
</organism>
<evidence type="ECO:0000256" key="2">
    <source>
        <dbReference type="ARBA" id="ARBA00023015"/>
    </source>
</evidence>
<dbReference type="Pfam" id="PF03466">
    <property type="entry name" value="LysR_substrate"/>
    <property type="match status" value="1"/>
</dbReference>
<proteinExistence type="inferred from homology"/>
<name>A0A8J7TVZ4_9PROT</name>
<feature type="domain" description="HTH lysR-type" evidence="5">
    <location>
        <begin position="1"/>
        <end position="58"/>
    </location>
</feature>
<keyword evidence="3" id="KW-0238">DNA-binding</keyword>
<dbReference type="PRINTS" id="PR00039">
    <property type="entry name" value="HTHLYSR"/>
</dbReference>
<dbReference type="FunFam" id="1.10.10.10:FF:000001">
    <property type="entry name" value="LysR family transcriptional regulator"/>
    <property type="match status" value="1"/>
</dbReference>
<dbReference type="GO" id="GO:0043565">
    <property type="term" value="F:sequence-specific DNA binding"/>
    <property type="evidence" value="ECO:0007669"/>
    <property type="project" value="TreeGrafter"/>
</dbReference>
<dbReference type="PANTHER" id="PTHR30537:SF20">
    <property type="entry name" value="TRANSCRIPTIONAL REGULATORY PROTEIN"/>
    <property type="match status" value="1"/>
</dbReference>
<dbReference type="InterPro" id="IPR058163">
    <property type="entry name" value="LysR-type_TF_proteobact-type"/>
</dbReference>
<sequence length="298" mass="34608">MDLAHLKTFYVIAKEGSLTKAAHLLNTSQSSLSRTLQTLEYYAQAQLFERHARGLKLTPQGEKLFHYAQKIVQEHEVFLRSFHDKDEEMKGEIRIITTPYLAETELTSHLLPFMEEYPKIHLEIKTVTRDFDIEGADVAIRGYIPYRPELEQKHLLTHKHKLWASNEYLQKFGTPQNPADLDHHRLLAFSLDKQKNLSFSYSLNWLLYVGNNSDSPRKPFFEIPSQGALLTAAHLGYGILQFPEEWIRLHQSKLINVLPSLEAPILDLQFIFDKRKIRSKRILALYNHLYQSLNIGAS</sequence>
<dbReference type="EMBL" id="JAFKGL010000025">
    <property type="protein sequence ID" value="MBN9413519.1"/>
    <property type="molecule type" value="Genomic_DNA"/>
</dbReference>
<comment type="caution">
    <text evidence="6">The sequence shown here is derived from an EMBL/GenBank/DDBJ whole genome shotgun (WGS) entry which is preliminary data.</text>
</comment>
<evidence type="ECO:0000256" key="1">
    <source>
        <dbReference type="ARBA" id="ARBA00009437"/>
    </source>
</evidence>
<accession>A0A8J7TVZ4</accession>
<dbReference type="SUPFAM" id="SSF46785">
    <property type="entry name" value="Winged helix' DNA-binding domain"/>
    <property type="match status" value="1"/>
</dbReference>
<dbReference type="InterPro" id="IPR036390">
    <property type="entry name" value="WH_DNA-bd_sf"/>
</dbReference>
<dbReference type="PROSITE" id="PS50931">
    <property type="entry name" value="HTH_LYSR"/>
    <property type="match status" value="1"/>
</dbReference>
<dbReference type="AlphaFoldDB" id="A0A8J7TVZ4"/>
<dbReference type="GO" id="GO:0006351">
    <property type="term" value="P:DNA-templated transcription"/>
    <property type="evidence" value="ECO:0007669"/>
    <property type="project" value="TreeGrafter"/>
</dbReference>
<evidence type="ECO:0000313" key="6">
    <source>
        <dbReference type="EMBL" id="MBN9413519.1"/>
    </source>
</evidence>
<evidence type="ECO:0000313" key="7">
    <source>
        <dbReference type="Proteomes" id="UP000664414"/>
    </source>
</evidence>
<dbReference type="InterPro" id="IPR036388">
    <property type="entry name" value="WH-like_DNA-bd_sf"/>
</dbReference>
<gene>
    <name evidence="6" type="ORF">J0H12_06330</name>
</gene>
<dbReference type="InterPro" id="IPR005119">
    <property type="entry name" value="LysR_subst-bd"/>
</dbReference>
<dbReference type="Pfam" id="PF00126">
    <property type="entry name" value="HTH_1"/>
    <property type="match status" value="1"/>
</dbReference>
<dbReference type="PANTHER" id="PTHR30537">
    <property type="entry name" value="HTH-TYPE TRANSCRIPTIONAL REGULATOR"/>
    <property type="match status" value="1"/>
</dbReference>
<keyword evidence="2" id="KW-0805">Transcription regulation</keyword>
<reference evidence="6" key="1">
    <citation type="submission" date="2021-02" db="EMBL/GenBank/DDBJ databases">
        <title>Thiocyanate and organic carbon inputs drive convergent selection for specific autotrophic Afipia and Thiobacillus strains within complex microbiomes.</title>
        <authorList>
            <person name="Huddy R.J."/>
            <person name="Sachdeva R."/>
            <person name="Kadzinga F."/>
            <person name="Kantor R.S."/>
            <person name="Harrison S.T.L."/>
            <person name="Banfield J.F."/>
        </authorList>
    </citation>
    <scope>NUCLEOTIDE SEQUENCE</scope>
    <source>
        <strain evidence="6">SCN18_10_11_15_R4_P_38_20</strain>
    </source>
</reference>
<keyword evidence="4" id="KW-0804">Transcription</keyword>
<evidence type="ECO:0000256" key="3">
    <source>
        <dbReference type="ARBA" id="ARBA00023125"/>
    </source>
</evidence>
<dbReference type="SUPFAM" id="SSF53850">
    <property type="entry name" value="Periplasmic binding protein-like II"/>
    <property type="match status" value="1"/>
</dbReference>
<dbReference type="InterPro" id="IPR000847">
    <property type="entry name" value="LysR_HTH_N"/>
</dbReference>
<dbReference type="Gene3D" id="3.40.190.290">
    <property type="match status" value="1"/>
</dbReference>
<dbReference type="GO" id="GO:0003700">
    <property type="term" value="F:DNA-binding transcription factor activity"/>
    <property type="evidence" value="ECO:0007669"/>
    <property type="project" value="InterPro"/>
</dbReference>
<protein>
    <submittedName>
        <fullName evidence="6">LysR family transcriptional regulator</fullName>
    </submittedName>
</protein>
<comment type="similarity">
    <text evidence="1">Belongs to the LysR transcriptional regulatory family.</text>
</comment>
<dbReference type="Gene3D" id="1.10.10.10">
    <property type="entry name" value="Winged helix-like DNA-binding domain superfamily/Winged helix DNA-binding domain"/>
    <property type="match status" value="1"/>
</dbReference>
<evidence type="ECO:0000259" key="5">
    <source>
        <dbReference type="PROSITE" id="PS50931"/>
    </source>
</evidence>
<dbReference type="Proteomes" id="UP000664414">
    <property type="component" value="Unassembled WGS sequence"/>
</dbReference>
<evidence type="ECO:0000256" key="4">
    <source>
        <dbReference type="ARBA" id="ARBA00023163"/>
    </source>
</evidence>